<organism evidence="2 3">
    <name type="scientific">Mycoplasmoides fastidiosum</name>
    <dbReference type="NCBI Taxonomy" id="92758"/>
    <lineage>
        <taxon>Bacteria</taxon>
        <taxon>Bacillati</taxon>
        <taxon>Mycoplasmatota</taxon>
        <taxon>Mycoplasmoidales</taxon>
        <taxon>Mycoplasmoidaceae</taxon>
        <taxon>Mycoplasmoides</taxon>
    </lineage>
</organism>
<dbReference type="EMBL" id="JAUSWO010000001">
    <property type="protein sequence ID" value="MDQ0513961.1"/>
    <property type="molecule type" value="Genomic_DNA"/>
</dbReference>
<keyword evidence="1" id="KW-0812">Transmembrane</keyword>
<protein>
    <submittedName>
        <fullName evidence="2">ABC-type multidrug transport system fused ATPase/permease subunit</fullName>
    </submittedName>
</protein>
<sequence length="223" mass="26853">MTFQFNWLGLYLPFVIITISFLIRWIYVENLRHKYSQIFVKSTKNNSLYFLKNQLQSHDYHYSLQIQKHFLATEFNSKTQTLRIINHLDNNSVYAYVNAIFIFHKRVHASNQYYQIEQGFKITQLVLFLLYSFFLIVNLWIVTVVLVGISLLVFLIDLQISYQLFRNIYSDCLKVLPTILEPDELKLGLKYLRTKKYFWVYKHLVFFLESLVTTVISFNRWGK</sequence>
<dbReference type="RefSeq" id="WP_256547345.1">
    <property type="nucleotide sequence ID" value="NZ_CP101809.1"/>
</dbReference>
<name>A0ABU0LZ28_9BACT</name>
<keyword evidence="1" id="KW-0472">Membrane</keyword>
<feature type="transmembrane region" description="Helical" evidence="1">
    <location>
        <begin position="198"/>
        <end position="218"/>
    </location>
</feature>
<feature type="transmembrane region" description="Helical" evidence="1">
    <location>
        <begin position="6"/>
        <end position="27"/>
    </location>
</feature>
<evidence type="ECO:0000313" key="2">
    <source>
        <dbReference type="EMBL" id="MDQ0513961.1"/>
    </source>
</evidence>
<feature type="transmembrane region" description="Helical" evidence="1">
    <location>
        <begin position="125"/>
        <end position="156"/>
    </location>
</feature>
<keyword evidence="3" id="KW-1185">Reference proteome</keyword>
<keyword evidence="1" id="KW-1133">Transmembrane helix</keyword>
<proteinExistence type="predicted"/>
<dbReference type="Proteomes" id="UP001240643">
    <property type="component" value="Unassembled WGS sequence"/>
</dbReference>
<accession>A0ABU0LZ28</accession>
<evidence type="ECO:0000313" key="3">
    <source>
        <dbReference type="Proteomes" id="UP001240643"/>
    </source>
</evidence>
<gene>
    <name evidence="2" type="ORF">J2Z62_000399</name>
</gene>
<reference evidence="2" key="1">
    <citation type="submission" date="2023-07" db="EMBL/GenBank/DDBJ databases">
        <title>Genomic Encyclopedia of Type Strains, Phase IV (KMG-IV): sequencing the most valuable type-strain genomes for metagenomic binning, comparative biology and taxonomic classification.</title>
        <authorList>
            <person name="Goeker M."/>
        </authorList>
    </citation>
    <scope>NUCLEOTIDE SEQUENCE [LARGE SCALE GENOMIC DNA]</scope>
    <source>
        <strain evidence="2">DSM 21204</strain>
    </source>
</reference>
<comment type="caution">
    <text evidence="2">The sequence shown here is derived from an EMBL/GenBank/DDBJ whole genome shotgun (WGS) entry which is preliminary data.</text>
</comment>
<evidence type="ECO:0000256" key="1">
    <source>
        <dbReference type="SAM" id="Phobius"/>
    </source>
</evidence>